<evidence type="ECO:0000313" key="2">
    <source>
        <dbReference type="EMBL" id="KAK2546640.1"/>
    </source>
</evidence>
<dbReference type="InterPro" id="IPR013087">
    <property type="entry name" value="Znf_C2H2_type"/>
</dbReference>
<feature type="domain" description="C2H2-type" evidence="1">
    <location>
        <begin position="889"/>
        <end position="913"/>
    </location>
</feature>
<feature type="non-terminal residue" evidence="2">
    <location>
        <position position="1132"/>
    </location>
</feature>
<protein>
    <recommendedName>
        <fullName evidence="1">C2H2-type domain-containing protein</fullName>
    </recommendedName>
</protein>
<reference evidence="2" key="2">
    <citation type="journal article" date="2023" name="Science">
        <title>Genomic signatures of disease resistance in endangered staghorn corals.</title>
        <authorList>
            <person name="Vollmer S.V."/>
            <person name="Selwyn J.D."/>
            <person name="Despard B.A."/>
            <person name="Roesel C.L."/>
        </authorList>
    </citation>
    <scope>NUCLEOTIDE SEQUENCE</scope>
    <source>
        <strain evidence="2">K2</strain>
    </source>
</reference>
<accession>A0AAD9PPQ7</accession>
<name>A0AAD9PPQ7_ACRCE</name>
<dbReference type="PROSITE" id="PS00028">
    <property type="entry name" value="ZINC_FINGER_C2H2_1"/>
    <property type="match status" value="1"/>
</dbReference>
<gene>
    <name evidence="2" type="ORF">P5673_033751</name>
</gene>
<evidence type="ECO:0000313" key="3">
    <source>
        <dbReference type="Proteomes" id="UP001249851"/>
    </source>
</evidence>
<proteinExistence type="predicted"/>
<comment type="caution">
    <text evidence="2">The sequence shown here is derived from an EMBL/GenBank/DDBJ whole genome shotgun (WGS) entry which is preliminary data.</text>
</comment>
<reference evidence="2" key="1">
    <citation type="journal article" date="2023" name="G3 (Bethesda)">
        <title>Whole genome assembly and annotation of the endangered Caribbean coral Acropora cervicornis.</title>
        <authorList>
            <person name="Selwyn J.D."/>
            <person name="Vollmer S.V."/>
        </authorList>
    </citation>
    <scope>NUCLEOTIDE SEQUENCE</scope>
    <source>
        <strain evidence="2">K2</strain>
    </source>
</reference>
<dbReference type="PANTHER" id="PTHR33845:SF1">
    <property type="entry name" value="C2H2-TYPE DOMAIN-CONTAINING PROTEIN"/>
    <property type="match status" value="1"/>
</dbReference>
<dbReference type="PANTHER" id="PTHR33845">
    <property type="entry name" value="C2H2-TYPE DOMAIN-CONTAINING PROTEIN"/>
    <property type="match status" value="1"/>
</dbReference>
<keyword evidence="3" id="KW-1185">Reference proteome</keyword>
<dbReference type="Proteomes" id="UP001249851">
    <property type="component" value="Unassembled WGS sequence"/>
</dbReference>
<dbReference type="AlphaFoldDB" id="A0AAD9PPQ7"/>
<evidence type="ECO:0000259" key="1">
    <source>
        <dbReference type="PROSITE" id="PS00028"/>
    </source>
</evidence>
<dbReference type="EMBL" id="JARQWQ010000367">
    <property type="protein sequence ID" value="KAK2546640.1"/>
    <property type="molecule type" value="Genomic_DNA"/>
</dbReference>
<sequence length="1132" mass="127674">PNLKELAASTLRSIALNYIQRKSPNPPKALVKALNRLNERDDIVITRPDKGSGSVIMDKEEYLRLLRQASIADTSKFTPIDPNHPKTRGPPSKHFHPLLQKEKELKAVLHQVLPEKLAESLSSNDSQLSLCADEENFEQLVNLNTSQEEPDAEARYRMWICNRAEKEKESAYCFGQQYEMKVVPDLARDLPWNFIVSAATEASVVGDDQEESQVEALSRDLERLAINPDSTLYQLSSSQEETQSSTDGSISQATCAQYHGPADNIGKGKVAALQWFADECSIGPVGSIMKRPWSDATSKTHDCYTRKASEIIAEVLKTVAPQSAPELWEAVRRKDEVSKILESVHPGSDLLLAVVESYKQADSSEIRRQLLSLVASKVTYAALAAHIPRLTRYEFSAARRYILEVGAGLPVQPVAKQTREKVDSAKLDHFLDFITSSNIVQDLPFGRKTLTLSCGTKIDIPNVIRTLLPSRLIAQYNQYCSEENYAPLSTRTLFRILSEACVASVRKSLQGLDSYAAEGGRGFDDLLSLLDTLVRYGANEDVITELKDNFKYLKQYIKSDYKIHCSMASTIPDHCRVFALSDPKKESYRRRCDHEHNQLCESCETLKTSLDSVVSFIQSTNLPQDLQDDLLFTARTASDGIRSWKTHQLRMVHQDTARTDIVDSIQEGSVLITQDFAMKFLPAHYRETQAEFFGKRGISWHLTVCQSKRGGELVAQTFVHIIESGLQDSHTVVTVMEHVLKTLKHEHPELTKVVYRQDNAGCYHCATTILACKLLQERTKVDLCRIDFFDPQGGKGPCDRKAAQIKMHVKQYINQGHSGVRAFKAYEISRNNQFEWIAAEAGKGEFVAVKHRQPKPMPSHTDTLPTESSVVEITKQADTHQANRPLFPCPEDGCVKSYMTHGRLEQHLMYGKHEFRGAESLSLLDRAKISYAERLEAGGGHSEVTITGSKIHCGFPCLPEGWAGWESAKPRHRFNSKQKRYLEEKFQHGETTRVKANPEDVSKVMRCLRDESGKRIFTVEEFLHPQQICSFFSRMASKRRDATDSDHEAEEFVRQQAAVHSDVMEALQQEITHPLLFSRKNLCLMTGLEIKGLKMTQMRSIASHFSIKVKGRKKEEYSDAIIAFLDKCSCKQ</sequence>
<organism evidence="2 3">
    <name type="scientific">Acropora cervicornis</name>
    <name type="common">Staghorn coral</name>
    <dbReference type="NCBI Taxonomy" id="6130"/>
    <lineage>
        <taxon>Eukaryota</taxon>
        <taxon>Metazoa</taxon>
        <taxon>Cnidaria</taxon>
        <taxon>Anthozoa</taxon>
        <taxon>Hexacorallia</taxon>
        <taxon>Scleractinia</taxon>
        <taxon>Astrocoeniina</taxon>
        <taxon>Acroporidae</taxon>
        <taxon>Acropora</taxon>
    </lineage>
</organism>